<proteinExistence type="predicted"/>
<evidence type="ECO:0000256" key="4">
    <source>
        <dbReference type="ARBA" id="ARBA00022679"/>
    </source>
</evidence>
<comment type="cofactor">
    <cofactor evidence="2">
        <name>Zn(2+)</name>
        <dbReference type="ChEBI" id="CHEBI:29105"/>
    </cofactor>
</comment>
<dbReference type="EMBL" id="CP144745">
    <property type="protein sequence ID" value="WVZ49951.1"/>
    <property type="molecule type" value="Genomic_DNA"/>
</dbReference>
<protein>
    <recommendedName>
        <fullName evidence="3">RBR-type E3 ubiquitin transferase</fullName>
        <ecNumber evidence="3">2.3.2.31</ecNumber>
    </recommendedName>
</protein>
<dbReference type="AlphaFoldDB" id="A0AAQ3SF21"/>
<keyword evidence="4" id="KW-0808">Transferase</keyword>
<dbReference type="InterPro" id="IPR031127">
    <property type="entry name" value="E3_UB_ligase_RBR"/>
</dbReference>
<evidence type="ECO:0000259" key="11">
    <source>
        <dbReference type="PROSITE" id="PS51873"/>
    </source>
</evidence>
<dbReference type="CDD" id="cd20346">
    <property type="entry name" value="BRcat_RBR_ANKIB1"/>
    <property type="match status" value="1"/>
</dbReference>
<dbReference type="PROSITE" id="PS51873">
    <property type="entry name" value="TRIAD"/>
    <property type="match status" value="1"/>
</dbReference>
<sequence>MASIDETGGGNKRHRDAAAAAAGFTDADDSGGRSKRCAAAAAAPFPGSAAGSDDSGGYGGGADPESADGDGVSEYADEESDDGVYEYADSEDDAAAERSAQDADADATSASAEEERRYVVLTEEALRARQEADTARVAEVLSVPAGAAALLLRHFRWRVGRAQEEWFADGPRVRAAVGLPEPEDGGGREPASCARVCGICFDEHPAGATRAAACGAHFFCGDCWRGYLSAAARDGARCLSLRCPEPSCPAAVARELVDAVLGRGEVVVAGGDRDPDRERYARFWLRSYVEESGGRVRWCAGPGCPRALEWVGGGGETEFGDVFCACRHGFCWRCGEEAHRPVSCATVRAWLAKGRSEAETANWVVAHTKPCPKCRRPIEKNQGCNHMRCSPPCGHHFCWLCLQPAGGENHYSCQDPQRVAARAGARAAHHRTLTLTLPPAPAPAPTPEAAAEEAKKRHARAALERYLHHYERWAANRASLDAALRDTAALLDRGGLDRMARAADRPACELGFVAEAYAQVADGRRVLRWAHAYGYYLDPARDAAKRALFDDLEGQANRWLECLHAAAEVERKDLFGGGGVVAVEAFKAYREKVANLTRVTRRFIGNLVRAFETDLPEVVAAAAEPPSAPGRKLAAAARSVRLFLGVGTRNLGPARRRQD</sequence>
<dbReference type="Pfam" id="PF22191">
    <property type="entry name" value="IBR_1"/>
    <property type="match status" value="1"/>
</dbReference>
<comment type="catalytic activity">
    <reaction evidence="1">
        <text>[E2 ubiquitin-conjugating enzyme]-S-ubiquitinyl-L-cysteine + [acceptor protein]-L-lysine = [E2 ubiquitin-conjugating enzyme]-L-cysteine + [acceptor protein]-N(6)-ubiquitinyl-L-lysine.</text>
        <dbReference type="EC" id="2.3.2.31"/>
    </reaction>
</comment>
<evidence type="ECO:0000256" key="7">
    <source>
        <dbReference type="ARBA" id="ARBA00022771"/>
    </source>
</evidence>
<keyword evidence="8" id="KW-0833">Ubl conjugation pathway</keyword>
<keyword evidence="13" id="KW-1185">Reference proteome</keyword>
<evidence type="ECO:0000256" key="8">
    <source>
        <dbReference type="ARBA" id="ARBA00022786"/>
    </source>
</evidence>
<dbReference type="SUPFAM" id="SSF57850">
    <property type="entry name" value="RING/U-box"/>
    <property type="match status" value="3"/>
</dbReference>
<dbReference type="Gene3D" id="1.20.120.1750">
    <property type="match status" value="1"/>
</dbReference>
<keyword evidence="7" id="KW-0863">Zinc-finger</keyword>
<keyword evidence="6" id="KW-0677">Repeat</keyword>
<dbReference type="InterPro" id="IPR017907">
    <property type="entry name" value="Znf_RING_CS"/>
</dbReference>
<dbReference type="Pfam" id="PF21235">
    <property type="entry name" value="UBA_ARI1"/>
    <property type="match status" value="1"/>
</dbReference>
<evidence type="ECO:0000256" key="2">
    <source>
        <dbReference type="ARBA" id="ARBA00001947"/>
    </source>
</evidence>
<dbReference type="Gene3D" id="3.30.40.10">
    <property type="entry name" value="Zinc/RING finger domain, C3HC4 (zinc finger)"/>
    <property type="match status" value="1"/>
</dbReference>
<evidence type="ECO:0000256" key="1">
    <source>
        <dbReference type="ARBA" id="ARBA00001798"/>
    </source>
</evidence>
<dbReference type="InterPro" id="IPR044066">
    <property type="entry name" value="TRIAD_supradom"/>
</dbReference>
<keyword evidence="9" id="KW-0862">Zinc</keyword>
<dbReference type="Proteomes" id="UP001341281">
    <property type="component" value="Chromosome 01"/>
</dbReference>
<evidence type="ECO:0000256" key="3">
    <source>
        <dbReference type="ARBA" id="ARBA00012251"/>
    </source>
</evidence>
<evidence type="ECO:0000256" key="10">
    <source>
        <dbReference type="SAM" id="MobiDB-lite"/>
    </source>
</evidence>
<dbReference type="GO" id="GO:0008270">
    <property type="term" value="F:zinc ion binding"/>
    <property type="evidence" value="ECO:0007669"/>
    <property type="project" value="UniProtKB-KW"/>
</dbReference>
<evidence type="ECO:0000313" key="12">
    <source>
        <dbReference type="EMBL" id="WVZ49951.1"/>
    </source>
</evidence>
<keyword evidence="5" id="KW-0479">Metal-binding</keyword>
<reference evidence="12 13" key="1">
    <citation type="submission" date="2024-02" db="EMBL/GenBank/DDBJ databases">
        <title>High-quality chromosome-scale genome assembly of Pensacola bahiagrass (Paspalum notatum Flugge var. saurae).</title>
        <authorList>
            <person name="Vega J.M."/>
            <person name="Podio M."/>
            <person name="Orjuela J."/>
            <person name="Siena L.A."/>
            <person name="Pessino S.C."/>
            <person name="Combes M.C."/>
            <person name="Mariac C."/>
            <person name="Albertini E."/>
            <person name="Pupilli F."/>
            <person name="Ortiz J.P.A."/>
            <person name="Leblanc O."/>
        </authorList>
    </citation>
    <scope>NUCLEOTIDE SEQUENCE [LARGE SCALE GENOMIC DNA]</scope>
    <source>
        <strain evidence="12">R1</strain>
        <tissue evidence="12">Leaf</tissue>
    </source>
</reference>
<accession>A0AAQ3SF21</accession>
<dbReference type="PANTHER" id="PTHR11685">
    <property type="entry name" value="RBR FAMILY RING FINGER AND IBR DOMAIN-CONTAINING"/>
    <property type="match status" value="1"/>
</dbReference>
<dbReference type="InterPro" id="IPR048962">
    <property type="entry name" value="ARIH1-like_UBL"/>
</dbReference>
<evidence type="ECO:0000313" key="13">
    <source>
        <dbReference type="Proteomes" id="UP001341281"/>
    </source>
</evidence>
<evidence type="ECO:0000256" key="9">
    <source>
        <dbReference type="ARBA" id="ARBA00022833"/>
    </source>
</evidence>
<name>A0AAQ3SF21_PASNO</name>
<organism evidence="12 13">
    <name type="scientific">Paspalum notatum var. saurae</name>
    <dbReference type="NCBI Taxonomy" id="547442"/>
    <lineage>
        <taxon>Eukaryota</taxon>
        <taxon>Viridiplantae</taxon>
        <taxon>Streptophyta</taxon>
        <taxon>Embryophyta</taxon>
        <taxon>Tracheophyta</taxon>
        <taxon>Spermatophyta</taxon>
        <taxon>Magnoliopsida</taxon>
        <taxon>Liliopsida</taxon>
        <taxon>Poales</taxon>
        <taxon>Poaceae</taxon>
        <taxon>PACMAD clade</taxon>
        <taxon>Panicoideae</taxon>
        <taxon>Andropogonodae</taxon>
        <taxon>Paspaleae</taxon>
        <taxon>Paspalinae</taxon>
        <taxon>Paspalum</taxon>
    </lineage>
</organism>
<dbReference type="InterPro" id="IPR013083">
    <property type="entry name" value="Znf_RING/FYVE/PHD"/>
</dbReference>
<feature type="domain" description="RING-type" evidence="11">
    <location>
        <begin position="193"/>
        <end position="417"/>
    </location>
</feature>
<dbReference type="PROSITE" id="PS00518">
    <property type="entry name" value="ZF_RING_1"/>
    <property type="match status" value="1"/>
</dbReference>
<gene>
    <name evidence="12" type="ORF">U9M48_001264</name>
</gene>
<dbReference type="InterPro" id="IPR002867">
    <property type="entry name" value="IBR_dom"/>
</dbReference>
<evidence type="ECO:0000256" key="6">
    <source>
        <dbReference type="ARBA" id="ARBA00022737"/>
    </source>
</evidence>
<dbReference type="SMART" id="SM00647">
    <property type="entry name" value="IBR"/>
    <property type="match status" value="2"/>
</dbReference>
<dbReference type="GO" id="GO:0061630">
    <property type="term" value="F:ubiquitin protein ligase activity"/>
    <property type="evidence" value="ECO:0007669"/>
    <property type="project" value="UniProtKB-EC"/>
</dbReference>
<dbReference type="GO" id="GO:0016567">
    <property type="term" value="P:protein ubiquitination"/>
    <property type="evidence" value="ECO:0007669"/>
    <property type="project" value="InterPro"/>
</dbReference>
<feature type="compositionally biased region" description="Acidic residues" evidence="10">
    <location>
        <begin position="75"/>
        <end position="94"/>
    </location>
</feature>
<dbReference type="Pfam" id="PF01485">
    <property type="entry name" value="IBR"/>
    <property type="match status" value="1"/>
</dbReference>
<evidence type="ECO:0000256" key="5">
    <source>
        <dbReference type="ARBA" id="ARBA00022723"/>
    </source>
</evidence>
<feature type="compositionally biased region" description="Low complexity" evidence="10">
    <location>
        <begin position="38"/>
        <end position="53"/>
    </location>
</feature>
<dbReference type="EC" id="2.3.2.31" evidence="3"/>
<feature type="region of interest" description="Disordered" evidence="10">
    <location>
        <begin position="1"/>
        <end position="115"/>
    </location>
</feature>